<comment type="subcellular location">
    <subcellularLocation>
        <location evidence="1">Cytoplasm</location>
    </subcellularLocation>
</comment>
<reference evidence="6 7" key="2">
    <citation type="submission" date="2024-03" db="EMBL/GenBank/DDBJ databases">
        <title>Complete genome sequence of the green alga Chloropicon roscoffensis RCC1871.</title>
        <authorList>
            <person name="Lemieux C."/>
            <person name="Pombert J.-F."/>
            <person name="Otis C."/>
            <person name="Turmel M."/>
        </authorList>
    </citation>
    <scope>NUCLEOTIDE SEQUENCE [LARGE SCALE GENOMIC DNA]</scope>
    <source>
        <strain evidence="6 7">RCC1871</strain>
    </source>
</reference>
<protein>
    <recommendedName>
        <fullName evidence="3">Protein C10</fullName>
    </recommendedName>
</protein>
<dbReference type="EMBL" id="HBHZ01005592">
    <property type="protein sequence ID" value="CAE0191219.1"/>
    <property type="molecule type" value="Transcribed_RNA"/>
</dbReference>
<keyword evidence="4" id="KW-0963">Cytoplasm</keyword>
<dbReference type="EMBL" id="CP151519">
    <property type="protein sequence ID" value="WZN67396.1"/>
    <property type="molecule type" value="Genomic_DNA"/>
</dbReference>
<dbReference type="AlphaFoldDB" id="A0A7S3CB12"/>
<evidence type="ECO:0000256" key="4">
    <source>
        <dbReference type="ARBA" id="ARBA00022490"/>
    </source>
</evidence>
<evidence type="ECO:0000313" key="6">
    <source>
        <dbReference type="EMBL" id="WZN67396.1"/>
    </source>
</evidence>
<reference evidence="5" key="1">
    <citation type="submission" date="2021-01" db="EMBL/GenBank/DDBJ databases">
        <authorList>
            <person name="Corre E."/>
            <person name="Pelletier E."/>
            <person name="Niang G."/>
            <person name="Scheremetjew M."/>
            <person name="Finn R."/>
            <person name="Kale V."/>
            <person name="Holt S."/>
            <person name="Cochrane G."/>
            <person name="Meng A."/>
            <person name="Brown T."/>
            <person name="Cohen L."/>
        </authorList>
    </citation>
    <scope>NUCLEOTIDE SEQUENCE</scope>
    <source>
        <strain evidence="5">RCC1871</strain>
    </source>
</reference>
<dbReference type="GO" id="GO:0005737">
    <property type="term" value="C:cytoplasm"/>
    <property type="evidence" value="ECO:0007669"/>
    <property type="project" value="UniProtKB-SubCell"/>
</dbReference>
<dbReference type="Proteomes" id="UP001472866">
    <property type="component" value="Chromosome 19"/>
</dbReference>
<dbReference type="PANTHER" id="PTHR13463">
    <property type="entry name" value="PROTEIN C10"/>
    <property type="match status" value="1"/>
</dbReference>
<evidence type="ECO:0000313" key="5">
    <source>
        <dbReference type="EMBL" id="CAE0191219.1"/>
    </source>
</evidence>
<keyword evidence="7" id="KW-1185">Reference proteome</keyword>
<sequence length="129" mass="13480">MAAPNMFAPTGPAVELTLDQAKSAVDKMVALLEAPANVALLEQAKATAGEDVMQYMMVVLPTACQILSPCMSEFGFSPDQAGAMGLMQAIEKHRADPDIVAKAKALKSKFIPESLAPMLQQMMGLGGGA</sequence>
<proteinExistence type="inferred from homology"/>
<dbReference type="Pfam" id="PF14974">
    <property type="entry name" value="P_C10"/>
    <property type="match status" value="1"/>
</dbReference>
<name>A0A7S3CB12_9CHLO</name>
<evidence type="ECO:0000313" key="7">
    <source>
        <dbReference type="Proteomes" id="UP001472866"/>
    </source>
</evidence>
<dbReference type="GO" id="GO:0009791">
    <property type="term" value="P:post-embryonic development"/>
    <property type="evidence" value="ECO:0007669"/>
    <property type="project" value="TreeGrafter"/>
</dbReference>
<gene>
    <name evidence="5" type="ORF">CROS1456_LOCUS4309</name>
    <name evidence="6" type="ORF">HKI87_19g89720</name>
</gene>
<comment type="similarity">
    <text evidence="2">Belongs to the UPF0456 family.</text>
</comment>
<dbReference type="PANTHER" id="PTHR13463:SF3">
    <property type="entry name" value="PROTEIN C10"/>
    <property type="match status" value="1"/>
</dbReference>
<evidence type="ECO:0000256" key="1">
    <source>
        <dbReference type="ARBA" id="ARBA00004496"/>
    </source>
</evidence>
<dbReference type="InterPro" id="IPR026317">
    <property type="entry name" value="P_C10"/>
</dbReference>
<evidence type="ECO:0000256" key="3">
    <source>
        <dbReference type="ARBA" id="ARBA00020502"/>
    </source>
</evidence>
<evidence type="ECO:0000256" key="2">
    <source>
        <dbReference type="ARBA" id="ARBA00007083"/>
    </source>
</evidence>
<accession>A0A7S3CB12</accession>
<organism evidence="5">
    <name type="scientific">Chloropicon roscoffensis</name>
    <dbReference type="NCBI Taxonomy" id="1461544"/>
    <lineage>
        <taxon>Eukaryota</taxon>
        <taxon>Viridiplantae</taxon>
        <taxon>Chlorophyta</taxon>
        <taxon>Chloropicophyceae</taxon>
        <taxon>Chloropicales</taxon>
        <taxon>Chloropicaceae</taxon>
        <taxon>Chloropicon</taxon>
    </lineage>
</organism>